<evidence type="ECO:0000256" key="1">
    <source>
        <dbReference type="SAM" id="MobiDB-lite"/>
    </source>
</evidence>
<organism evidence="5 6">
    <name type="scientific">Carpinus fangiana</name>
    <dbReference type="NCBI Taxonomy" id="176857"/>
    <lineage>
        <taxon>Eukaryota</taxon>
        <taxon>Viridiplantae</taxon>
        <taxon>Streptophyta</taxon>
        <taxon>Embryophyta</taxon>
        <taxon>Tracheophyta</taxon>
        <taxon>Spermatophyta</taxon>
        <taxon>Magnoliopsida</taxon>
        <taxon>eudicotyledons</taxon>
        <taxon>Gunneridae</taxon>
        <taxon>Pentapetalae</taxon>
        <taxon>rosids</taxon>
        <taxon>fabids</taxon>
        <taxon>Fagales</taxon>
        <taxon>Betulaceae</taxon>
        <taxon>Carpinus</taxon>
    </lineage>
</organism>
<dbReference type="AlphaFoldDB" id="A0A5N6L4J9"/>
<feature type="region of interest" description="Disordered" evidence="1">
    <location>
        <begin position="1034"/>
        <end position="1057"/>
    </location>
</feature>
<dbReference type="InterPro" id="IPR039844">
    <property type="entry name" value="URB1"/>
</dbReference>
<evidence type="ECO:0000259" key="3">
    <source>
        <dbReference type="Pfam" id="PF16201"/>
    </source>
</evidence>
<feature type="compositionally biased region" description="Polar residues" evidence="1">
    <location>
        <begin position="1036"/>
        <end position="1055"/>
    </location>
</feature>
<dbReference type="Proteomes" id="UP000327013">
    <property type="component" value="Unassembled WGS sequence"/>
</dbReference>
<evidence type="ECO:0000313" key="6">
    <source>
        <dbReference type="Proteomes" id="UP000327013"/>
    </source>
</evidence>
<dbReference type="EMBL" id="VIBQ01000100">
    <property type="protein sequence ID" value="KAB8760600.1"/>
    <property type="molecule type" value="Genomic_DNA"/>
</dbReference>
<feature type="region of interest" description="Disordered" evidence="1">
    <location>
        <begin position="1"/>
        <end position="30"/>
    </location>
</feature>
<sequence length="1214" mass="133360">MSKRALDEAQESSGKRQKLEKRDAAKEVEQIRSAQQLQQLLTFQQGAVPQLRAEDKSSTSQQQAILHDFLDTQRPSSPEEPCLRDLMQTWSFAAQTNNDALLSTVSSTLSLLLKTLSTLIGLRDHGLTLGRSLLQQSQLKLIARGLSAPKAKEHVISPCIRLLTELVSFDGGALAKQVYSAKSFTLDPKILSRNLSLWKTLPEDPEEARRRPAVRSVAIRYLLANLKFQSSSIKAELLKYSNVFRSTFEHLKQDPTDVLQELLRGFKLNVLQDAAISRQSKSFVLHDGNLVNIATLYRMERTDKSGTNDNAPDQIAHEFLRFVCTNPGAGILRTSSWYPPGTERSTEEQHQANEEVEIDLGLDSVEWFHKFHARVPVRNGTLSKFALGLRPFASMLESELLIDIFRAAPELVANYFIEKANFAFDPKLTATWIGYSAFLYAAVQLPVPSRLGPGEGYGRIPPPTSVILENVLPRALNQQVLTRCLNQKVELITFFATRLLVAAYQKLRSCLTRLNEGSKDGGVLWEDAASRLVTGFSQRCPKMKDLVATWKSTLSTNLIQKEAILHLIQLCYQVTPQLALEEKFDISSALNDALNEFTSDSEDEHSANNDKDTNNKKLKFLELNHLLQIARRTPDMRWFARPNAGTLSPCGSLLKIVATAGPEEVPLAMRELLISITHDRGLVQQQTPTTGLDALLISLKPLEDLEVPQSVYDFMDDIFDRTSKRPIKYEDDIMLFLEEIKGKASNQARPNSLIWAAIVEQWPFVVDRDVKAAAAIVTWIGRYSAACRLIGEDLGLLDHFTALIGAQSPGTAKALIVDQSVIDVLKSRISNAPTSNISGPEVLKSSTTASTFSTNISALAAPAEDPSHKGLHLWSTHSDIPTAVTLNTLPPLIMCLSSSYPEVRSQALTNIRTIMARTQPLLPSTSDSTSDPLKGTTTPTTVSKSHSFPDAAPVYLLLGVLSTTALTFAAKKDISSPVPGIVTSYAAAAARIILDPLHPVYDKVNAFHTRAPKWDVSRIAPYWLEKVLHEPPSEDVSVSLTPASSRGASSGQPTINEAGKEDDQIITAVQDAAATPYAAAAHNEIHFLLCVILSSLSTPADVEILRARGSFEPILALATATNWQVLPLGLRELVVRIVWRTALIEGGATTLVTRFGILAFIETLLAFAGGKQSNGLLGSAGLKALAKCVWDHCDQVRVLEWSGSVKMAIERIAA</sequence>
<gene>
    <name evidence="5" type="ORF">FH972_026592</name>
</gene>
<evidence type="ECO:0000259" key="4">
    <source>
        <dbReference type="Pfam" id="PF26140"/>
    </source>
</evidence>
<dbReference type="OrthoDB" id="72892at2759"/>
<proteinExistence type="predicted"/>
<dbReference type="GO" id="GO:0005730">
    <property type="term" value="C:nucleolus"/>
    <property type="evidence" value="ECO:0007669"/>
    <property type="project" value="TreeGrafter"/>
</dbReference>
<dbReference type="GO" id="GO:0000466">
    <property type="term" value="P:maturation of 5.8S rRNA from tricistronic rRNA transcript (SSU-rRNA, 5.8S rRNA, LSU-rRNA)"/>
    <property type="evidence" value="ECO:0007669"/>
    <property type="project" value="TreeGrafter"/>
</dbReference>
<feature type="domain" description="URB1 C-terminal" evidence="3">
    <location>
        <begin position="1080"/>
        <end position="1159"/>
    </location>
</feature>
<reference evidence="5 6" key="1">
    <citation type="submission" date="2019-06" db="EMBL/GenBank/DDBJ databases">
        <title>A chromosomal-level reference genome of Carpinus fangiana (Coryloideae, Betulaceae).</title>
        <authorList>
            <person name="Yang X."/>
            <person name="Wang Z."/>
            <person name="Zhang L."/>
            <person name="Hao G."/>
            <person name="Liu J."/>
            <person name="Yang Y."/>
        </authorList>
    </citation>
    <scope>NUCLEOTIDE SEQUENCE [LARGE SCALE GENOMIC DNA]</scope>
    <source>
        <strain evidence="5">Cfa_2016G</strain>
        <tissue evidence="5">Leaf</tissue>
    </source>
</reference>
<feature type="compositionally biased region" description="Basic and acidic residues" evidence="1">
    <location>
        <begin position="20"/>
        <end position="30"/>
    </location>
</feature>
<keyword evidence="6" id="KW-1185">Reference proteome</keyword>
<dbReference type="PANTHER" id="PTHR13500:SF0">
    <property type="entry name" value="NUCLEOLAR PRE-RIBOSOMAL-ASSOCIATED PROTEIN 1"/>
    <property type="match status" value="1"/>
</dbReference>
<dbReference type="Pfam" id="PF26140">
    <property type="entry name" value="HEAT_URB1"/>
    <property type="match status" value="1"/>
</dbReference>
<accession>A0A5N6L4J9</accession>
<dbReference type="Pfam" id="PF16201">
    <property type="entry name" value="NopRA1"/>
    <property type="match status" value="2"/>
</dbReference>
<dbReference type="PANTHER" id="PTHR13500">
    <property type="entry name" value="NUCLEOLAR PRERIBOSOMAL-ASSOCIATED PROTEIN 1"/>
    <property type="match status" value="1"/>
</dbReference>
<feature type="domain" description="URB1 central HEAT repeat" evidence="4">
    <location>
        <begin position="634"/>
        <end position="800"/>
    </location>
</feature>
<evidence type="ECO:0000259" key="2">
    <source>
        <dbReference type="Pfam" id="PF11707"/>
    </source>
</evidence>
<feature type="region of interest" description="Disordered" evidence="1">
    <location>
        <begin position="921"/>
        <end position="944"/>
    </location>
</feature>
<dbReference type="GO" id="GO:0000463">
    <property type="term" value="P:maturation of LSU-rRNA from tricistronic rRNA transcript (SSU-rRNA, 5.8S rRNA, LSU-rRNA)"/>
    <property type="evidence" value="ECO:0007669"/>
    <property type="project" value="TreeGrafter"/>
</dbReference>
<name>A0A5N6L4J9_9ROSI</name>
<comment type="caution">
    <text evidence="5">The sequence shown here is derived from an EMBL/GenBank/DDBJ whole genome shotgun (WGS) entry which is preliminary data.</text>
</comment>
<evidence type="ECO:0000313" key="5">
    <source>
        <dbReference type="EMBL" id="KAB8760600.1"/>
    </source>
</evidence>
<feature type="domain" description="URB1 N-terminal" evidence="2">
    <location>
        <begin position="84"/>
        <end position="435"/>
    </location>
</feature>
<dbReference type="InterPro" id="IPR032436">
    <property type="entry name" value="URB1_C"/>
</dbReference>
<evidence type="ECO:0008006" key="7">
    <source>
        <dbReference type="Google" id="ProtNLM"/>
    </source>
</evidence>
<feature type="domain" description="URB1 C-terminal" evidence="3">
    <location>
        <begin position="892"/>
        <end position="1034"/>
    </location>
</feature>
<dbReference type="Pfam" id="PF11707">
    <property type="entry name" value="Npa1"/>
    <property type="match status" value="1"/>
</dbReference>
<dbReference type="InterPro" id="IPR059018">
    <property type="entry name" value="HEAT_URB1"/>
</dbReference>
<protein>
    <recommendedName>
        <fullName evidence="7">Nucleolar pre-ribosomal-associated protein 1 N-terminal domain-containing protein</fullName>
    </recommendedName>
</protein>
<dbReference type="InterPro" id="IPR021714">
    <property type="entry name" value="URB1_N"/>
</dbReference>